<evidence type="ECO:0000313" key="5">
    <source>
        <dbReference type="EMBL" id="APF38491.1"/>
    </source>
</evidence>
<dbReference type="GO" id="GO:0016151">
    <property type="term" value="F:nickel cation binding"/>
    <property type="evidence" value="ECO:0007669"/>
    <property type="project" value="UniProtKB-UniRule"/>
</dbReference>
<accession>A0AAC9JSL7</accession>
<sequence>MSASALRSDMRSDMGHAGAAPAASVPGVPAFVRAKGGVRVAFGTAGERTQALTVAESGGYRIRFPRNAEICEGTLINTGGGMTGGDHMRVDVTLAPAARALVTSQAAEKLYRAEDAPTRIDIALRLGAGSHLAWLPQEMILFDRARLVRRLDVEMAPDASLTLAESLVFGRTAMGEAVTEGRLDDRWSIRRDGRLIFAEAVRLDGGIAARLARPAIGGEARALATILHVAPDAEARLDAMRAALAGATSECGASAWNGLLVARLMGPDPAALRADIVRTIETFRGRSVPRYW</sequence>
<evidence type="ECO:0000256" key="3">
    <source>
        <dbReference type="HAMAP-Rule" id="MF_01384"/>
    </source>
</evidence>
<comment type="subunit">
    <text evidence="3">UreD, UreF and UreG form a complex that acts as a GTP-hydrolysis-dependent molecular chaperone, activating the urease apoprotein by helping to assemble the nickel containing metallocenter of UreC. The UreE protein probably delivers the nickel.</text>
</comment>
<dbReference type="PANTHER" id="PTHR33643:SF1">
    <property type="entry name" value="UREASE ACCESSORY PROTEIN D"/>
    <property type="match status" value="1"/>
</dbReference>
<feature type="region of interest" description="Disordered" evidence="4">
    <location>
        <begin position="1"/>
        <end position="23"/>
    </location>
</feature>
<dbReference type="Proteomes" id="UP000182703">
    <property type="component" value="Chromosome"/>
</dbReference>
<dbReference type="Pfam" id="PF01774">
    <property type="entry name" value="UreD"/>
    <property type="match status" value="1"/>
</dbReference>
<evidence type="ECO:0000256" key="4">
    <source>
        <dbReference type="SAM" id="MobiDB-lite"/>
    </source>
</evidence>
<organism evidence="5 6">
    <name type="scientific">Chelatococcus daeguensis</name>
    <dbReference type="NCBI Taxonomy" id="444444"/>
    <lineage>
        <taxon>Bacteria</taxon>
        <taxon>Pseudomonadati</taxon>
        <taxon>Pseudomonadota</taxon>
        <taxon>Alphaproteobacteria</taxon>
        <taxon>Hyphomicrobiales</taxon>
        <taxon>Chelatococcaceae</taxon>
        <taxon>Chelatococcus</taxon>
    </lineage>
</organism>
<dbReference type="AlphaFoldDB" id="A0AAC9JSL7"/>
<keyword evidence="2 3" id="KW-0143">Chaperone</keyword>
<dbReference type="KEGG" id="cdq:BOQ54_15165"/>
<name>A0AAC9JSL7_9HYPH</name>
<keyword evidence="6" id="KW-1185">Reference proteome</keyword>
<comment type="function">
    <text evidence="3">Required for maturation of urease via the functional incorporation of the urease nickel metallocenter.</text>
</comment>
<protein>
    <recommendedName>
        <fullName evidence="3">Urease accessory protein UreD</fullName>
    </recommendedName>
</protein>
<evidence type="ECO:0000256" key="1">
    <source>
        <dbReference type="ARBA" id="ARBA00007177"/>
    </source>
</evidence>
<dbReference type="GO" id="GO:0005737">
    <property type="term" value="C:cytoplasm"/>
    <property type="evidence" value="ECO:0007669"/>
    <property type="project" value="UniProtKB-SubCell"/>
</dbReference>
<comment type="similarity">
    <text evidence="1 3">Belongs to the UreD family.</text>
</comment>
<proteinExistence type="inferred from homology"/>
<gene>
    <name evidence="3" type="primary">ureD</name>
    <name evidence="5" type="ORF">BOQ54_15165</name>
</gene>
<keyword evidence="3" id="KW-0996">Nickel insertion</keyword>
<dbReference type="InterPro" id="IPR002669">
    <property type="entry name" value="UreD"/>
</dbReference>
<evidence type="ECO:0000313" key="6">
    <source>
        <dbReference type="Proteomes" id="UP000182703"/>
    </source>
</evidence>
<dbReference type="HAMAP" id="MF_01384">
    <property type="entry name" value="UreD"/>
    <property type="match status" value="1"/>
</dbReference>
<comment type="subcellular location">
    <subcellularLocation>
        <location evidence="3">Cytoplasm</location>
    </subcellularLocation>
</comment>
<reference evidence="5 6" key="1">
    <citation type="submission" date="2016-11" db="EMBL/GenBank/DDBJ databases">
        <title>Complete genome sequence of the aerobically denitrifying bacterium Chelatococcus daeguensis TAD1.</title>
        <authorList>
            <person name="Yang Y."/>
            <person name="Huang S."/>
            <person name="Lin E."/>
        </authorList>
    </citation>
    <scope>NUCLEOTIDE SEQUENCE [LARGE SCALE GENOMIC DNA]</scope>
    <source>
        <strain evidence="5 6">TAD1</strain>
    </source>
</reference>
<evidence type="ECO:0000256" key="2">
    <source>
        <dbReference type="ARBA" id="ARBA00023186"/>
    </source>
</evidence>
<dbReference type="PANTHER" id="PTHR33643">
    <property type="entry name" value="UREASE ACCESSORY PROTEIN D"/>
    <property type="match status" value="1"/>
</dbReference>
<keyword evidence="3" id="KW-0963">Cytoplasm</keyword>
<dbReference type="EMBL" id="CP018095">
    <property type="protein sequence ID" value="APF38491.1"/>
    <property type="molecule type" value="Genomic_DNA"/>
</dbReference>